<protein>
    <recommendedName>
        <fullName evidence="9">Protein pelota homolog</fullName>
        <ecNumber evidence="9">3.1.-.-</ecNumber>
    </recommendedName>
</protein>
<dbReference type="Pfam" id="PF03465">
    <property type="entry name" value="eRF1_3"/>
    <property type="match status" value="1"/>
</dbReference>
<dbReference type="Gene3D" id="3.30.1330.30">
    <property type="match status" value="1"/>
</dbReference>
<keyword evidence="4 9" id="KW-0963">Cytoplasm</keyword>
<sequence>MKVLEFDEKKGSMKLHIEDEDDLWTLHMILNKGDNVIAKTTRDISVGAEGRRISMIIQLKVEYTEFQAFTSRLRIHGTIVDAPERFGIRGAHHTINLDIGDEIIIIKEKWPKHELDRIYSQAEKRSKVLIALVDFDECLIAIPMVQGIKILSERSLQTPNKEEENIIEENANEIAKEIGDYSKQYNPDAIILAGPGPFKEIVKEKLDTKRKIYLDSVSSASRAGLSEILRRDVIDQVMRDYEISQSVKDMEKVLELLSKNTGLVAYGIEEVKKASEYGAVDTLLITYDLISPSDEERKLEIENIMEDVEKKGGKVRIIPEDSPVYFEAKNLTGIIAILRFRIN</sequence>
<dbReference type="PANTHER" id="PTHR10853:SF0">
    <property type="entry name" value="PROTEIN PELOTA HOMOLOG"/>
    <property type="match status" value="1"/>
</dbReference>
<dbReference type="OrthoDB" id="31300at2157"/>
<comment type="domain">
    <text evidence="9">The N-terminal domain has the RNA-binding Sm fold. It harbors the endoribonuclease activity.</text>
</comment>
<dbReference type="RefSeq" id="WP_110270566.1">
    <property type="nucleotide sequence ID" value="NZ_CP029289.2"/>
</dbReference>
<dbReference type="InterPro" id="IPR029064">
    <property type="entry name" value="Ribosomal_eL30-like_sf"/>
</dbReference>
<dbReference type="GO" id="GO:0070966">
    <property type="term" value="P:nuclear-transcribed mRNA catabolic process, no-go decay"/>
    <property type="evidence" value="ECO:0007669"/>
    <property type="project" value="InterPro"/>
</dbReference>
<dbReference type="InterPro" id="IPR038069">
    <property type="entry name" value="Pelota/DOM34_N"/>
</dbReference>
<dbReference type="EMBL" id="CP029289">
    <property type="protein sequence ID" value="AWR94685.1"/>
    <property type="molecule type" value="Genomic_DNA"/>
</dbReference>
<dbReference type="KEGG" id="abri:DFR85_08835"/>
<comment type="subcellular location">
    <subcellularLocation>
        <location evidence="2 9">Cytoplasm</location>
    </subcellularLocation>
</comment>
<dbReference type="InterPro" id="IPR058547">
    <property type="entry name" value="Pelota_N"/>
</dbReference>
<dbReference type="GO" id="GO:0046872">
    <property type="term" value="F:metal ion binding"/>
    <property type="evidence" value="ECO:0007669"/>
    <property type="project" value="UniProtKB-UniRule"/>
</dbReference>
<dbReference type="SUPFAM" id="SSF159065">
    <property type="entry name" value="Dom34/Pelota N-terminal domain-like"/>
    <property type="match status" value="1"/>
</dbReference>
<evidence type="ECO:0000256" key="9">
    <source>
        <dbReference type="HAMAP-Rule" id="MF_01853"/>
    </source>
</evidence>
<organism evidence="11 12">
    <name type="scientific">Acidianus brierleyi</name>
    <dbReference type="NCBI Taxonomy" id="41673"/>
    <lineage>
        <taxon>Archaea</taxon>
        <taxon>Thermoproteota</taxon>
        <taxon>Thermoprotei</taxon>
        <taxon>Sulfolobales</taxon>
        <taxon>Sulfolobaceae</taxon>
        <taxon>Acidianus</taxon>
    </lineage>
</organism>
<feature type="domain" description="eRF1/Pelota-like N-terminal" evidence="10">
    <location>
        <begin position="1"/>
        <end position="123"/>
    </location>
</feature>
<comment type="function">
    <text evidence="9">May function in recognizing stalled ribosomes, interact with stem-loop structures in stalled mRNA molecules, and effect endonucleolytic cleavage of the mRNA. May play a role in the release non-functional ribosomes and degradation of damaged mRNAs. Has endoribonuclease activity.</text>
</comment>
<dbReference type="PANTHER" id="PTHR10853">
    <property type="entry name" value="PELOTA"/>
    <property type="match status" value="1"/>
</dbReference>
<dbReference type="HAMAP" id="MF_01853">
    <property type="entry name" value="PelO"/>
    <property type="match status" value="1"/>
</dbReference>
<keyword evidence="6 9" id="KW-0479">Metal-binding</keyword>
<dbReference type="GO" id="GO:0071025">
    <property type="term" value="P:RNA surveillance"/>
    <property type="evidence" value="ECO:0007669"/>
    <property type="project" value="InterPro"/>
</dbReference>
<dbReference type="NCBIfam" id="TIGR00111">
    <property type="entry name" value="pelota"/>
    <property type="match status" value="1"/>
</dbReference>
<dbReference type="SUPFAM" id="SSF53137">
    <property type="entry name" value="Translational machinery components"/>
    <property type="match status" value="1"/>
</dbReference>
<dbReference type="GeneID" id="36832257"/>
<dbReference type="EC" id="3.1.-.-" evidence="9"/>
<dbReference type="GO" id="GO:0005737">
    <property type="term" value="C:cytoplasm"/>
    <property type="evidence" value="ECO:0007669"/>
    <property type="project" value="UniProtKB-SubCell"/>
</dbReference>
<comment type="subunit">
    <text evidence="9">Monomer.</text>
</comment>
<evidence type="ECO:0000256" key="2">
    <source>
        <dbReference type="ARBA" id="ARBA00004496"/>
    </source>
</evidence>
<dbReference type="AlphaFoldDB" id="A0A2U9IFD7"/>
<name>A0A2U9IFD7_9CREN</name>
<dbReference type="Gene3D" id="2.30.30.870">
    <property type="entry name" value="Pelota, domain A"/>
    <property type="match status" value="1"/>
</dbReference>
<dbReference type="SMART" id="SM01194">
    <property type="entry name" value="eRF1_1"/>
    <property type="match status" value="1"/>
</dbReference>
<dbReference type="InterPro" id="IPR005140">
    <property type="entry name" value="eRF1_Pelota-like_N"/>
</dbReference>
<evidence type="ECO:0000256" key="7">
    <source>
        <dbReference type="ARBA" id="ARBA00022759"/>
    </source>
</evidence>
<evidence type="ECO:0000259" key="10">
    <source>
        <dbReference type="SMART" id="SM01194"/>
    </source>
</evidence>
<evidence type="ECO:0000256" key="6">
    <source>
        <dbReference type="ARBA" id="ARBA00022723"/>
    </source>
</evidence>
<keyword evidence="5 9" id="KW-0540">Nuclease</keyword>
<gene>
    <name evidence="9" type="primary">pelA</name>
    <name evidence="11" type="ORF">DFR85_08835</name>
</gene>
<keyword evidence="7 9" id="KW-0255">Endonuclease</keyword>
<evidence type="ECO:0000313" key="12">
    <source>
        <dbReference type="Proteomes" id="UP000248044"/>
    </source>
</evidence>
<keyword evidence="8 9" id="KW-0378">Hydrolase</keyword>
<dbReference type="GO" id="GO:0004519">
    <property type="term" value="F:endonuclease activity"/>
    <property type="evidence" value="ECO:0007669"/>
    <property type="project" value="UniProtKB-UniRule"/>
</dbReference>
<dbReference type="GO" id="GO:0070481">
    <property type="term" value="P:nuclear-transcribed mRNA catabolic process, non-stop decay"/>
    <property type="evidence" value="ECO:0007669"/>
    <property type="project" value="InterPro"/>
</dbReference>
<dbReference type="Pfam" id="PF26356">
    <property type="entry name" value="Pelota_N"/>
    <property type="match status" value="1"/>
</dbReference>
<evidence type="ECO:0000256" key="5">
    <source>
        <dbReference type="ARBA" id="ARBA00022722"/>
    </source>
</evidence>
<dbReference type="GO" id="GO:0070651">
    <property type="term" value="P:nonfunctional rRNA decay"/>
    <property type="evidence" value="ECO:0007669"/>
    <property type="project" value="TreeGrafter"/>
</dbReference>
<comment type="cofactor">
    <cofactor evidence="1 9">
        <name>a divalent metal cation</name>
        <dbReference type="ChEBI" id="CHEBI:60240"/>
    </cofactor>
</comment>
<proteinExistence type="inferred from homology"/>
<evidence type="ECO:0000256" key="4">
    <source>
        <dbReference type="ARBA" id="ARBA00022490"/>
    </source>
</evidence>
<dbReference type="GO" id="GO:0016787">
    <property type="term" value="F:hydrolase activity"/>
    <property type="evidence" value="ECO:0007669"/>
    <property type="project" value="UniProtKB-KW"/>
</dbReference>
<dbReference type="Proteomes" id="UP000248044">
    <property type="component" value="Chromosome"/>
</dbReference>
<evidence type="ECO:0000313" key="11">
    <source>
        <dbReference type="EMBL" id="AWR94685.1"/>
    </source>
</evidence>
<comment type="similarity">
    <text evidence="3 9">Belongs to the eukaryotic release factor 1 family. Pelota subfamily.</text>
</comment>
<keyword evidence="12" id="KW-1185">Reference proteome</keyword>
<dbReference type="InterPro" id="IPR005142">
    <property type="entry name" value="eRF1_3"/>
</dbReference>
<dbReference type="Gene3D" id="3.30.420.60">
    <property type="entry name" value="eRF1 domain 2"/>
    <property type="match status" value="1"/>
</dbReference>
<evidence type="ECO:0000256" key="1">
    <source>
        <dbReference type="ARBA" id="ARBA00001968"/>
    </source>
</evidence>
<accession>A0A2U9IFD7</accession>
<dbReference type="InterPro" id="IPR023521">
    <property type="entry name" value="Pelota_arc"/>
</dbReference>
<evidence type="ECO:0000256" key="8">
    <source>
        <dbReference type="ARBA" id="ARBA00022801"/>
    </source>
</evidence>
<dbReference type="InterPro" id="IPR004405">
    <property type="entry name" value="TF_pelota"/>
</dbReference>
<evidence type="ECO:0000256" key="3">
    <source>
        <dbReference type="ARBA" id="ARBA00009504"/>
    </source>
</evidence>
<dbReference type="InterPro" id="IPR042226">
    <property type="entry name" value="eFR1_2_sf"/>
</dbReference>
<dbReference type="GO" id="GO:0032790">
    <property type="term" value="P:ribosome disassembly"/>
    <property type="evidence" value="ECO:0007669"/>
    <property type="project" value="TreeGrafter"/>
</dbReference>
<dbReference type="SUPFAM" id="SSF55315">
    <property type="entry name" value="L30e-like"/>
    <property type="match status" value="1"/>
</dbReference>
<reference evidence="11 12" key="1">
    <citation type="submission" date="2018-05" db="EMBL/GenBank/DDBJ databases">
        <title>Complete Genome Sequences of Extremely Thermoacidophilic, Metal-Mobilizing Type-Strain Members of the Archaeal Family Sulfolobaceae: Acidianus brierleyi DSM-1651T, Acidianus sulfidivorans DSM-18786T, Metallosphaera hakonensis DSM-7519T, and Metallosphaera prunae DSM-10039T.</title>
        <authorList>
            <person name="Counts J.A."/>
            <person name="Kelly R.M."/>
        </authorList>
    </citation>
    <scope>NUCLEOTIDE SEQUENCE [LARGE SCALE GENOMIC DNA]</scope>
    <source>
        <strain evidence="11 12">DSM 1651</strain>
    </source>
</reference>